<accession>A0A928KW78</accession>
<feature type="transmembrane region" description="Helical" evidence="1">
    <location>
        <begin position="118"/>
        <end position="141"/>
    </location>
</feature>
<feature type="transmembrane region" description="Helical" evidence="1">
    <location>
        <begin position="16"/>
        <end position="35"/>
    </location>
</feature>
<reference evidence="2" key="1">
    <citation type="submission" date="2019-04" db="EMBL/GenBank/DDBJ databases">
        <title>Evolution of Biomass-Degrading Anaerobic Consortia Revealed by Metagenomics.</title>
        <authorList>
            <person name="Peng X."/>
        </authorList>
    </citation>
    <scope>NUCLEOTIDE SEQUENCE</scope>
    <source>
        <strain evidence="2">SIG551</strain>
    </source>
</reference>
<feature type="transmembrane region" description="Helical" evidence="1">
    <location>
        <begin position="68"/>
        <end position="84"/>
    </location>
</feature>
<dbReference type="InterPro" id="IPR011733">
    <property type="entry name" value="CHP02185_IM"/>
</dbReference>
<evidence type="ECO:0000313" key="3">
    <source>
        <dbReference type="Proteomes" id="UP000754750"/>
    </source>
</evidence>
<feature type="transmembrane region" description="Helical" evidence="1">
    <location>
        <begin position="41"/>
        <end position="61"/>
    </location>
</feature>
<name>A0A928KW78_9FIRM</name>
<dbReference type="RefSeq" id="WP_326840638.1">
    <property type="nucleotide sequence ID" value="NZ_SVNY01000005.1"/>
</dbReference>
<evidence type="ECO:0000256" key="1">
    <source>
        <dbReference type="SAM" id="Phobius"/>
    </source>
</evidence>
<dbReference type="AlphaFoldDB" id="A0A928KW78"/>
<dbReference type="Proteomes" id="UP000754750">
    <property type="component" value="Unassembled WGS sequence"/>
</dbReference>
<proteinExistence type="predicted"/>
<organism evidence="2 3">
    <name type="scientific">Faecalispora sporosphaeroides</name>
    <dbReference type="NCBI Taxonomy" id="1549"/>
    <lineage>
        <taxon>Bacteria</taxon>
        <taxon>Bacillati</taxon>
        <taxon>Bacillota</taxon>
        <taxon>Clostridia</taxon>
        <taxon>Eubacteriales</taxon>
        <taxon>Oscillospiraceae</taxon>
        <taxon>Faecalispora</taxon>
    </lineage>
</organism>
<keyword evidence="1" id="KW-1133">Transmembrane helix</keyword>
<sequence length="198" mass="21666">MSENNSSNKSLQGKDLINVGVFTAMYFVIVFAVAMLGYIPIFMPLLCVLVPIVGGIPFMLFLTKVKKFGMIWIMSVIMGILMLLTGMGFYSILVGAVSGLIAELIFKSGNYRSASKAVLTSGVFSVWVWGNFVPLFLNIEAYFSTRQGYGQEYIDALTRLMPLWMCPVLLVVSFVSGIIGGLLGKAALKKHFHKAGIV</sequence>
<dbReference type="Pfam" id="PF09605">
    <property type="entry name" value="Trep_Strep"/>
    <property type="match status" value="1"/>
</dbReference>
<keyword evidence="1" id="KW-0472">Membrane</keyword>
<feature type="transmembrane region" description="Helical" evidence="1">
    <location>
        <begin position="161"/>
        <end position="184"/>
    </location>
</feature>
<evidence type="ECO:0000313" key="2">
    <source>
        <dbReference type="EMBL" id="MBE6834011.1"/>
    </source>
</evidence>
<gene>
    <name evidence="2" type="ORF">E7512_10645</name>
</gene>
<dbReference type="EMBL" id="SVNY01000005">
    <property type="protein sequence ID" value="MBE6834011.1"/>
    <property type="molecule type" value="Genomic_DNA"/>
</dbReference>
<keyword evidence="1" id="KW-0812">Transmembrane</keyword>
<comment type="caution">
    <text evidence="2">The sequence shown here is derived from an EMBL/GenBank/DDBJ whole genome shotgun (WGS) entry which is preliminary data.</text>
</comment>
<dbReference type="NCBIfam" id="TIGR02185">
    <property type="entry name" value="Trep_Strep"/>
    <property type="match status" value="1"/>
</dbReference>
<protein>
    <submittedName>
        <fullName evidence="2">Trep_Strep domain-containing protein</fullName>
    </submittedName>
</protein>